<feature type="domain" description="IstB-like ATP-binding" evidence="1">
    <location>
        <begin position="13"/>
        <end position="137"/>
    </location>
</feature>
<dbReference type="InterPro" id="IPR028350">
    <property type="entry name" value="DNAC/IstB-like"/>
</dbReference>
<dbReference type="AlphaFoldDB" id="A0A0H3ZKM1"/>
<dbReference type="EMBL" id="KP795495">
    <property type="protein sequence ID" value="AKN36520.1"/>
    <property type="molecule type" value="Genomic_DNA"/>
</dbReference>
<dbReference type="SUPFAM" id="SSF52540">
    <property type="entry name" value="P-loop containing nucleoside triphosphate hydrolases"/>
    <property type="match status" value="1"/>
</dbReference>
<name>A0A0H3ZKM1_9VIBR</name>
<dbReference type="GO" id="GO:0005524">
    <property type="term" value="F:ATP binding"/>
    <property type="evidence" value="ECO:0007669"/>
    <property type="project" value="InterPro"/>
</dbReference>
<organism evidence="2">
    <name type="scientific">Vibrio tasmaniensis</name>
    <dbReference type="NCBI Taxonomy" id="212663"/>
    <lineage>
        <taxon>Bacteria</taxon>
        <taxon>Pseudomonadati</taxon>
        <taxon>Pseudomonadota</taxon>
        <taxon>Gammaproteobacteria</taxon>
        <taxon>Vibrionales</taxon>
        <taxon>Vibrionaceae</taxon>
        <taxon>Vibrio</taxon>
    </lineage>
</organism>
<dbReference type="Pfam" id="PF01695">
    <property type="entry name" value="IstB_IS21"/>
    <property type="match status" value="1"/>
</dbReference>
<dbReference type="PANTHER" id="PTHR30050:SF4">
    <property type="entry name" value="ATP-BINDING PROTEIN RV3427C IN INSERTION SEQUENCE-RELATED"/>
    <property type="match status" value="1"/>
</dbReference>
<dbReference type="Gene3D" id="3.40.50.300">
    <property type="entry name" value="P-loop containing nucleotide triphosphate hydrolases"/>
    <property type="match status" value="2"/>
</dbReference>
<accession>A0A0H3ZKM1</accession>
<dbReference type="InterPro" id="IPR002611">
    <property type="entry name" value="IstB_ATP-bd"/>
</dbReference>
<sequence>MNLQMNRIEDACATLKLQAMGQEWPRLAEVANNRELSLADYLESLLNAELEARAERTRATLTKFASFPMEKKFDDYDFKFATGAPRKQLKELTGLAFIERKENVVLLGPSGVGKSHLAVSLGQIAVQKGLKTRFITAEANLFFNVIAKRYEQGSIIVTSNLPFSQWSNAFADDTTLTAALLDRLLHHSHIVQISGESYRLRGKKAAGTIPTVLENLSESRS</sequence>
<dbReference type="GO" id="GO:0006260">
    <property type="term" value="P:DNA replication"/>
    <property type="evidence" value="ECO:0007669"/>
    <property type="project" value="TreeGrafter"/>
</dbReference>
<evidence type="ECO:0000259" key="1">
    <source>
        <dbReference type="Pfam" id="PF01695"/>
    </source>
</evidence>
<dbReference type="PIRSF" id="PIRSF003073">
    <property type="entry name" value="DNAC_TnpB_IstB"/>
    <property type="match status" value="1"/>
</dbReference>
<proteinExistence type="predicted"/>
<evidence type="ECO:0000313" key="2">
    <source>
        <dbReference type="EMBL" id="AKN36520.1"/>
    </source>
</evidence>
<reference evidence="2" key="1">
    <citation type="journal article" date="2015" name="MBio">
        <title>Eco-Evolutionary Dynamics of Episomes among Ecologically Cohesive Bacterial Populations.</title>
        <authorList>
            <person name="Xue H."/>
            <person name="Cordero O.X."/>
            <person name="Camas F.M."/>
            <person name="Trimble W."/>
            <person name="Meyer F."/>
            <person name="Guglielmini J."/>
            <person name="Rocha E.P."/>
            <person name="Polz M.F."/>
        </authorList>
    </citation>
    <scope>NUCLEOTIDE SEQUENCE</scope>
    <source>
        <strain evidence="2">FF_266</strain>
    </source>
</reference>
<dbReference type="PANTHER" id="PTHR30050">
    <property type="entry name" value="CHROMOSOMAL REPLICATION INITIATOR PROTEIN DNAA"/>
    <property type="match status" value="1"/>
</dbReference>
<protein>
    <submittedName>
        <fullName evidence="2">ISPsy4, transposition helper protein</fullName>
    </submittedName>
</protein>
<dbReference type="InterPro" id="IPR027417">
    <property type="entry name" value="P-loop_NTPase"/>
</dbReference>